<dbReference type="AlphaFoldDB" id="A0A8J5GH41"/>
<accession>A0A8J5GH41</accession>
<feature type="region of interest" description="Disordered" evidence="1">
    <location>
        <begin position="269"/>
        <end position="301"/>
    </location>
</feature>
<dbReference type="InterPro" id="IPR044822">
    <property type="entry name" value="Myb_DNA-bind_4"/>
</dbReference>
<evidence type="ECO:0000313" key="3">
    <source>
        <dbReference type="EMBL" id="KAG6507452.1"/>
    </source>
</evidence>
<dbReference type="Pfam" id="PF13837">
    <property type="entry name" value="Myb_DNA-bind_4"/>
    <property type="match status" value="1"/>
</dbReference>
<feature type="region of interest" description="Disordered" evidence="1">
    <location>
        <begin position="226"/>
        <end position="256"/>
    </location>
</feature>
<protein>
    <recommendedName>
        <fullName evidence="2">Myb/SANT-like DNA-binding domain-containing protein</fullName>
    </recommendedName>
</protein>
<feature type="domain" description="Myb/SANT-like DNA-binding" evidence="2">
    <location>
        <begin position="136"/>
        <end position="223"/>
    </location>
</feature>
<sequence length="478" mass="54240">MDDSDDAAGYPPDSRPLNPRLHLSSSSNRLKPPFGDSTPAPQFGRRYAEPDDNDDEEEQQQQNYPDRPSDDEDDDAGGGYRRARDSSGEDDDSSSDSRGKRRRIDKLALGFEFAPRVPPPSAAPPAKPPTRTLPPEWSEDSTFVLLDAWGDRYVQNGRKSLRADQWSEVGKKVLQASKVHRTDAQCRNRIDTLKKKYKKEKTILTARGKSGSKWVYFKNMDALMSPSSPIPTTGKQPLQLPPPPPPPPPKLPYGVDAGEYVFASSSAYRDRCNGNGKMRDSPDDSGSEDYSDGFPPKVRDNISWSSDSSFRMLADSIKKFGEIYEKMENYKRQQMTELERMRKEFQRDLELQKRQILERAQAEIAKLNEEPGEEDDGEDREDGDDDDDGSPENLSGLFWASDLFSSCSWICIEVVVKYAGNAEDDESLEPTPRRKKRHWWHRWCMAAAVPHCQPSQSIARRCRMKLEGTGLFLSRFTR</sequence>
<name>A0A8J5GH41_ZINOF</name>
<dbReference type="GO" id="GO:0005634">
    <property type="term" value="C:nucleus"/>
    <property type="evidence" value="ECO:0007669"/>
    <property type="project" value="TreeGrafter"/>
</dbReference>
<feature type="compositionally biased region" description="Acidic residues" evidence="1">
    <location>
        <begin position="370"/>
        <end position="390"/>
    </location>
</feature>
<proteinExistence type="predicted"/>
<feature type="compositionally biased region" description="Basic and acidic residues" evidence="1">
    <location>
        <begin position="269"/>
        <end position="282"/>
    </location>
</feature>
<feature type="region of interest" description="Disordered" evidence="1">
    <location>
        <begin position="1"/>
        <end position="138"/>
    </location>
</feature>
<reference evidence="3 4" key="1">
    <citation type="submission" date="2020-08" db="EMBL/GenBank/DDBJ databases">
        <title>Plant Genome Project.</title>
        <authorList>
            <person name="Zhang R.-G."/>
        </authorList>
    </citation>
    <scope>NUCLEOTIDE SEQUENCE [LARGE SCALE GENOMIC DNA]</scope>
    <source>
        <tissue evidence="3">Rhizome</tissue>
    </source>
</reference>
<gene>
    <name evidence="3" type="ORF">ZIOFF_032796</name>
</gene>
<dbReference type="EMBL" id="JACMSC010000009">
    <property type="protein sequence ID" value="KAG6507452.1"/>
    <property type="molecule type" value="Genomic_DNA"/>
</dbReference>
<dbReference type="Gene3D" id="1.10.10.60">
    <property type="entry name" value="Homeodomain-like"/>
    <property type="match status" value="1"/>
</dbReference>
<organism evidence="3 4">
    <name type="scientific">Zingiber officinale</name>
    <name type="common">Ginger</name>
    <name type="synonym">Amomum zingiber</name>
    <dbReference type="NCBI Taxonomy" id="94328"/>
    <lineage>
        <taxon>Eukaryota</taxon>
        <taxon>Viridiplantae</taxon>
        <taxon>Streptophyta</taxon>
        <taxon>Embryophyta</taxon>
        <taxon>Tracheophyta</taxon>
        <taxon>Spermatophyta</taxon>
        <taxon>Magnoliopsida</taxon>
        <taxon>Liliopsida</taxon>
        <taxon>Zingiberales</taxon>
        <taxon>Zingiberaceae</taxon>
        <taxon>Zingiber</taxon>
    </lineage>
</organism>
<dbReference type="PANTHER" id="PTHR31307">
    <property type="entry name" value="TRIHELIX TRANSCRIPTION FACTOR ASIL2"/>
    <property type="match status" value="1"/>
</dbReference>
<evidence type="ECO:0000256" key="1">
    <source>
        <dbReference type="SAM" id="MobiDB-lite"/>
    </source>
</evidence>
<feature type="compositionally biased region" description="Pro residues" evidence="1">
    <location>
        <begin position="239"/>
        <end position="251"/>
    </location>
</feature>
<feature type="compositionally biased region" description="Acidic residues" evidence="1">
    <location>
        <begin position="50"/>
        <end position="59"/>
    </location>
</feature>
<feature type="region of interest" description="Disordered" evidence="1">
    <location>
        <begin position="363"/>
        <end position="391"/>
    </location>
</feature>
<dbReference type="Proteomes" id="UP000734854">
    <property type="component" value="Unassembled WGS sequence"/>
</dbReference>
<evidence type="ECO:0000313" key="4">
    <source>
        <dbReference type="Proteomes" id="UP000734854"/>
    </source>
</evidence>
<dbReference type="GO" id="GO:0000976">
    <property type="term" value="F:transcription cis-regulatory region binding"/>
    <property type="evidence" value="ECO:0007669"/>
    <property type="project" value="TreeGrafter"/>
</dbReference>
<dbReference type="PANTHER" id="PTHR31307:SF6">
    <property type="entry name" value="OS01G0718900 PROTEIN"/>
    <property type="match status" value="1"/>
</dbReference>
<keyword evidence="4" id="KW-1185">Reference proteome</keyword>
<evidence type="ECO:0000259" key="2">
    <source>
        <dbReference type="Pfam" id="PF13837"/>
    </source>
</evidence>
<comment type="caution">
    <text evidence="3">The sequence shown here is derived from an EMBL/GenBank/DDBJ whole genome shotgun (WGS) entry which is preliminary data.</text>
</comment>
<feature type="compositionally biased region" description="Pro residues" evidence="1">
    <location>
        <begin position="116"/>
        <end position="132"/>
    </location>
</feature>
<dbReference type="InterPro" id="IPR044823">
    <property type="entry name" value="ASIL1/2-like"/>
</dbReference>